<dbReference type="InterPro" id="IPR036736">
    <property type="entry name" value="ACP-like_sf"/>
</dbReference>
<dbReference type="Proteomes" id="UP001162060">
    <property type="component" value="Unassembled WGS sequence"/>
</dbReference>
<sequence>MIKTPVHSRTLSQTSGLHKSNSTRSLASLADIDALIFAQDEEERTLQRRKSLEKPPRHASVPMYAQILLQLWQRELQRHDVDLTSDFFHDLKGTEEQGVRLVGRMQALGFNLTVAQFLALPRCSIYSLLLIAL</sequence>
<proteinExistence type="predicted"/>
<organism evidence="1 2">
    <name type="scientific">Peronospora matthiolae</name>
    <dbReference type="NCBI Taxonomy" id="2874970"/>
    <lineage>
        <taxon>Eukaryota</taxon>
        <taxon>Sar</taxon>
        <taxon>Stramenopiles</taxon>
        <taxon>Oomycota</taxon>
        <taxon>Peronosporomycetes</taxon>
        <taxon>Peronosporales</taxon>
        <taxon>Peronosporaceae</taxon>
        <taxon>Peronospora</taxon>
    </lineage>
</organism>
<gene>
    <name evidence="1" type="ORF">PM001_LOCUS20455</name>
</gene>
<comment type="caution">
    <text evidence="1">The sequence shown here is derived from an EMBL/GenBank/DDBJ whole genome shotgun (WGS) entry which is preliminary data.</text>
</comment>
<reference evidence="1" key="1">
    <citation type="submission" date="2024-01" db="EMBL/GenBank/DDBJ databases">
        <authorList>
            <person name="Webb A."/>
        </authorList>
    </citation>
    <scope>NUCLEOTIDE SEQUENCE</scope>
    <source>
        <strain evidence="1">Pm1</strain>
    </source>
</reference>
<accession>A0AAV1ULF7</accession>
<dbReference type="EMBL" id="CAKLBY020000221">
    <property type="protein sequence ID" value="CAK7935305.1"/>
    <property type="molecule type" value="Genomic_DNA"/>
</dbReference>
<evidence type="ECO:0000313" key="2">
    <source>
        <dbReference type="Proteomes" id="UP001162060"/>
    </source>
</evidence>
<evidence type="ECO:0000313" key="1">
    <source>
        <dbReference type="EMBL" id="CAK7935305.1"/>
    </source>
</evidence>
<name>A0AAV1ULF7_9STRA</name>
<protein>
    <submittedName>
        <fullName evidence="1">Uncharacterized protein</fullName>
    </submittedName>
</protein>
<dbReference type="Gene3D" id="1.10.1200.10">
    <property type="entry name" value="ACP-like"/>
    <property type="match status" value="1"/>
</dbReference>
<dbReference type="AlphaFoldDB" id="A0AAV1ULF7"/>